<gene>
    <name evidence="9" type="ORF">HYALB_00010714</name>
</gene>
<dbReference type="Pfam" id="PF20684">
    <property type="entry name" value="Fung_rhodopsin"/>
    <property type="match status" value="1"/>
</dbReference>
<evidence type="ECO:0000256" key="6">
    <source>
        <dbReference type="SAM" id="MobiDB-lite"/>
    </source>
</evidence>
<feature type="transmembrane region" description="Helical" evidence="7">
    <location>
        <begin position="161"/>
        <end position="189"/>
    </location>
</feature>
<name>A0A9N9M040_9HELO</name>
<keyword evidence="10" id="KW-1185">Reference proteome</keyword>
<dbReference type="InterPro" id="IPR049326">
    <property type="entry name" value="Rhodopsin_dom_fungi"/>
</dbReference>
<feature type="region of interest" description="Disordered" evidence="6">
    <location>
        <begin position="282"/>
        <end position="304"/>
    </location>
</feature>
<dbReference type="InterPro" id="IPR052337">
    <property type="entry name" value="SAT4-like"/>
</dbReference>
<feature type="transmembrane region" description="Helical" evidence="7">
    <location>
        <begin position="201"/>
        <end position="221"/>
    </location>
</feature>
<evidence type="ECO:0000259" key="8">
    <source>
        <dbReference type="Pfam" id="PF20684"/>
    </source>
</evidence>
<comment type="subcellular location">
    <subcellularLocation>
        <location evidence="1">Membrane</location>
        <topology evidence="1">Multi-pass membrane protein</topology>
    </subcellularLocation>
</comment>
<dbReference type="EMBL" id="CAJVRM010000755">
    <property type="protein sequence ID" value="CAG8984289.1"/>
    <property type="molecule type" value="Genomic_DNA"/>
</dbReference>
<feature type="domain" description="Rhodopsin" evidence="8">
    <location>
        <begin position="31"/>
        <end position="259"/>
    </location>
</feature>
<evidence type="ECO:0000256" key="5">
    <source>
        <dbReference type="ARBA" id="ARBA00038359"/>
    </source>
</evidence>
<dbReference type="OrthoDB" id="5342292at2759"/>
<comment type="similarity">
    <text evidence="5">Belongs to the SAT4 family.</text>
</comment>
<evidence type="ECO:0000313" key="10">
    <source>
        <dbReference type="Proteomes" id="UP000701801"/>
    </source>
</evidence>
<feature type="transmembrane region" description="Helical" evidence="7">
    <location>
        <begin position="80"/>
        <end position="107"/>
    </location>
</feature>
<feature type="transmembrane region" description="Helical" evidence="7">
    <location>
        <begin position="47"/>
        <end position="68"/>
    </location>
</feature>
<protein>
    <recommendedName>
        <fullName evidence="8">Rhodopsin domain-containing protein</fullName>
    </recommendedName>
</protein>
<dbReference type="GO" id="GO:0016020">
    <property type="term" value="C:membrane"/>
    <property type="evidence" value="ECO:0007669"/>
    <property type="project" value="UniProtKB-SubCell"/>
</dbReference>
<sequence>MSDVLPTQVSPQATLAALIISVVVPLLVVLLRLWGNYANHKKLLAEDYFSIVAIIYLAVEAGVCYADRVVLNDPVTTLKFIGNFIIIGGVIAILASYFARVPLVLLYLRFFGVKKWLRVSSYTFLIVYPLTLVAGVIFTAVKCNPNGKDLDAPWLGSCIHNGFIVGVWNGSFAALSDIILFILPLPIVFNLHLFFDKKLSLVVVFMTGILGITASLVTLYYRGSSLAGVSDNEIGQILGQVLEHAIAIMAGCAPTLRTVWINQVITTGLYARLQSAVTSPDSASTQKLSATKNPSGGRPGDIGSREYLELGEPRILRNGDQLAARMTGSIKVDGADTEFESFMFAKVNAESGKMEWLIERSIWGPVGGVSKQGVN</sequence>
<evidence type="ECO:0000256" key="7">
    <source>
        <dbReference type="SAM" id="Phobius"/>
    </source>
</evidence>
<dbReference type="PANTHER" id="PTHR33048">
    <property type="entry name" value="PTH11-LIKE INTEGRAL MEMBRANE PROTEIN (AFU_ORTHOLOGUE AFUA_5G11245)"/>
    <property type="match status" value="1"/>
</dbReference>
<evidence type="ECO:0000256" key="1">
    <source>
        <dbReference type="ARBA" id="ARBA00004141"/>
    </source>
</evidence>
<feature type="transmembrane region" description="Helical" evidence="7">
    <location>
        <begin position="12"/>
        <end position="35"/>
    </location>
</feature>
<evidence type="ECO:0000256" key="2">
    <source>
        <dbReference type="ARBA" id="ARBA00022692"/>
    </source>
</evidence>
<feature type="compositionally biased region" description="Polar residues" evidence="6">
    <location>
        <begin position="282"/>
        <end position="294"/>
    </location>
</feature>
<keyword evidence="3 7" id="KW-1133">Transmembrane helix</keyword>
<keyword evidence="2 7" id="KW-0812">Transmembrane</keyword>
<organism evidence="9 10">
    <name type="scientific">Hymenoscyphus albidus</name>
    <dbReference type="NCBI Taxonomy" id="595503"/>
    <lineage>
        <taxon>Eukaryota</taxon>
        <taxon>Fungi</taxon>
        <taxon>Dikarya</taxon>
        <taxon>Ascomycota</taxon>
        <taxon>Pezizomycotina</taxon>
        <taxon>Leotiomycetes</taxon>
        <taxon>Helotiales</taxon>
        <taxon>Helotiaceae</taxon>
        <taxon>Hymenoscyphus</taxon>
    </lineage>
</organism>
<keyword evidence="4 7" id="KW-0472">Membrane</keyword>
<evidence type="ECO:0000313" key="9">
    <source>
        <dbReference type="EMBL" id="CAG8984289.1"/>
    </source>
</evidence>
<evidence type="ECO:0000256" key="3">
    <source>
        <dbReference type="ARBA" id="ARBA00022989"/>
    </source>
</evidence>
<dbReference type="AlphaFoldDB" id="A0A9N9M040"/>
<comment type="caution">
    <text evidence="9">The sequence shown here is derived from an EMBL/GenBank/DDBJ whole genome shotgun (WGS) entry which is preliminary data.</text>
</comment>
<accession>A0A9N9M040</accession>
<proteinExistence type="inferred from homology"/>
<dbReference type="Proteomes" id="UP000701801">
    <property type="component" value="Unassembled WGS sequence"/>
</dbReference>
<feature type="transmembrane region" description="Helical" evidence="7">
    <location>
        <begin position="119"/>
        <end position="141"/>
    </location>
</feature>
<evidence type="ECO:0000256" key="4">
    <source>
        <dbReference type="ARBA" id="ARBA00023136"/>
    </source>
</evidence>
<dbReference type="PANTHER" id="PTHR33048:SF47">
    <property type="entry name" value="INTEGRAL MEMBRANE PROTEIN-RELATED"/>
    <property type="match status" value="1"/>
</dbReference>
<reference evidence="9" key="1">
    <citation type="submission" date="2021-07" db="EMBL/GenBank/DDBJ databases">
        <authorList>
            <person name="Durling M."/>
        </authorList>
    </citation>
    <scope>NUCLEOTIDE SEQUENCE</scope>
</reference>